<feature type="region of interest" description="Disordered" evidence="2">
    <location>
        <begin position="398"/>
        <end position="452"/>
    </location>
</feature>
<dbReference type="Proteomes" id="UP000019062">
    <property type="component" value="Unassembled WGS sequence"/>
</dbReference>
<dbReference type="Gene3D" id="1.10.10.630">
    <property type="entry name" value="DnaD domain-like"/>
    <property type="match status" value="1"/>
</dbReference>
<proteinExistence type="inferred from homology"/>
<feature type="compositionally biased region" description="Basic and acidic residues" evidence="2">
    <location>
        <begin position="413"/>
        <end position="452"/>
    </location>
</feature>
<sequence length="475" mass="54846">MVHLYKELQPVDRLSIRMPFPVSSYDRQLITLLYQPLIGAEPISLYFMLWAEGESTTEAELSHYHLMNSLDMPIAKIFESRIALEAIGLMRTWRKDSEDVRSFMYDVMPPLEASAFFNDPLLSMFLFSKIGEQAYRQLRQRFVQKGPSNDGYQEVSRTFTDVYRPVQHHLPSFANEQTVEEREKPKELPFNYEDFDFSLLRAGLSEQLVPSSALTAEANATIAKLAFLYHLTPLDMQKVVMLALDDHMMLSESRLKKSAADYYKLTVSTEPPAMQQAFQSAVNEAEKKTTKEQALQTKEELLIHYLETTAPIDVLRDIADGKEPIPADIQLAQNLVLQYQMPIGVVNALLQYVLLRTDMKLTKNYVEKIASHWIRKGVKTTKEAMDLARKEHKQYMEWKTAEQKPATKKRYTGGREEKVPDWFKKNKEKKPQKEDTIKETSKEAAKSDTDFEEERRKILEKLGIEEGQVDSHGTD</sequence>
<dbReference type="InterPro" id="IPR034829">
    <property type="entry name" value="DnaD-like_sf"/>
</dbReference>
<dbReference type="PATRIC" id="fig|1227360.4.peg.3338"/>
<feature type="domain" description="DnaB/C C-terminal" evidence="3">
    <location>
        <begin position="326"/>
        <end position="385"/>
    </location>
</feature>
<dbReference type="eggNOG" id="COG3611">
    <property type="taxonomic scope" value="Bacteria"/>
</dbReference>
<reference evidence="5 6" key="1">
    <citation type="journal article" date="2014" name="BMC Genomics">
        <title>Genomic comparison of sporeforming bacilli isolated from milk.</title>
        <authorList>
            <person name="Moreno Switt A.I."/>
            <person name="Andrus A.D."/>
            <person name="Ranieri M.L."/>
            <person name="Orsi R.H."/>
            <person name="Ivy R."/>
            <person name="den Bakker H.C."/>
            <person name="Martin N.H."/>
            <person name="Wiedmann M."/>
            <person name="Boor K.J."/>
        </authorList>
    </citation>
    <scope>NUCLEOTIDE SEQUENCE [LARGE SCALE GENOMIC DNA]</scope>
    <source>
        <strain evidence="5 6">FSL R5-213</strain>
    </source>
</reference>
<feature type="domain" description="Replicative helicase loading/DNA remodeling protein DnaB N-terminal winged helix" evidence="4">
    <location>
        <begin position="11"/>
        <end position="255"/>
    </location>
</feature>
<keyword evidence="6" id="KW-1185">Reference proteome</keyword>
<accession>W4EQR4</accession>
<comment type="caution">
    <text evidence="5">The sequence shown here is derived from an EMBL/GenBank/DDBJ whole genome shotgun (WGS) entry which is preliminary data.</text>
</comment>
<evidence type="ECO:0000259" key="3">
    <source>
        <dbReference type="Pfam" id="PF07261"/>
    </source>
</evidence>
<evidence type="ECO:0000313" key="6">
    <source>
        <dbReference type="Proteomes" id="UP000019062"/>
    </source>
</evidence>
<gene>
    <name evidence="5" type="ORF">C176_16387</name>
</gene>
<dbReference type="EMBL" id="ASQA01000034">
    <property type="protein sequence ID" value="ETT82584.1"/>
    <property type="molecule type" value="Genomic_DNA"/>
</dbReference>
<evidence type="ECO:0000256" key="1">
    <source>
        <dbReference type="ARBA" id="ARBA00093462"/>
    </source>
</evidence>
<evidence type="ECO:0000259" key="4">
    <source>
        <dbReference type="Pfam" id="PF25888"/>
    </source>
</evidence>
<dbReference type="InterPro" id="IPR058660">
    <property type="entry name" value="WHD_DnaB"/>
</dbReference>
<evidence type="ECO:0000256" key="2">
    <source>
        <dbReference type="SAM" id="MobiDB-lite"/>
    </source>
</evidence>
<comment type="similarity">
    <text evidence="1">Belongs to the DnaB/DnaD family.</text>
</comment>
<dbReference type="Pfam" id="PF25888">
    <property type="entry name" value="WHD_DnaB"/>
    <property type="match status" value="1"/>
</dbReference>
<organism evidence="5 6">
    <name type="scientific">Viridibacillus arenosi FSL R5-213</name>
    <dbReference type="NCBI Taxonomy" id="1227360"/>
    <lineage>
        <taxon>Bacteria</taxon>
        <taxon>Bacillati</taxon>
        <taxon>Bacillota</taxon>
        <taxon>Bacilli</taxon>
        <taxon>Bacillales</taxon>
        <taxon>Caryophanaceae</taxon>
        <taxon>Viridibacillus</taxon>
    </lineage>
</organism>
<dbReference type="AlphaFoldDB" id="W4EQR4"/>
<dbReference type="RefSeq" id="WP_038187735.1">
    <property type="nucleotide sequence ID" value="NZ_ASQA01000034.1"/>
</dbReference>
<dbReference type="Pfam" id="PF07261">
    <property type="entry name" value="DnaB_2"/>
    <property type="match status" value="1"/>
</dbReference>
<name>W4EQR4_9BACL</name>
<evidence type="ECO:0000313" key="5">
    <source>
        <dbReference type="EMBL" id="ETT82584.1"/>
    </source>
</evidence>
<dbReference type="InterPro" id="IPR006343">
    <property type="entry name" value="DnaB/C_C"/>
</dbReference>
<protein>
    <submittedName>
        <fullName evidence="5">Replication initiation/membrane attachment protein</fullName>
    </submittedName>
</protein>